<keyword evidence="3" id="KW-0489">Methyltransferase</keyword>
<evidence type="ECO:0000256" key="1">
    <source>
        <dbReference type="SAM" id="MobiDB-lite"/>
    </source>
</evidence>
<dbReference type="AlphaFoldDB" id="A0A1I3CUI5"/>
<dbReference type="Proteomes" id="UP000198649">
    <property type="component" value="Unassembled WGS sequence"/>
</dbReference>
<feature type="region of interest" description="Disordered" evidence="1">
    <location>
        <begin position="287"/>
        <end position="321"/>
    </location>
</feature>
<dbReference type="EMBL" id="FOQG01000002">
    <property type="protein sequence ID" value="SFH78182.1"/>
    <property type="molecule type" value="Genomic_DNA"/>
</dbReference>
<dbReference type="CDD" id="cd02440">
    <property type="entry name" value="AdoMet_MTases"/>
    <property type="match status" value="1"/>
</dbReference>
<gene>
    <name evidence="3" type="ORF">SAMN05216561_102227</name>
</gene>
<dbReference type="STRING" id="1005945.SAMN05216561_102227"/>
<dbReference type="Pfam" id="PF08241">
    <property type="entry name" value="Methyltransf_11"/>
    <property type="match status" value="1"/>
</dbReference>
<dbReference type="GO" id="GO:0032259">
    <property type="term" value="P:methylation"/>
    <property type="evidence" value="ECO:0007669"/>
    <property type="project" value="UniProtKB-KW"/>
</dbReference>
<accession>A0A1I3CUI5</accession>
<proteinExistence type="predicted"/>
<dbReference type="Gene3D" id="3.40.50.150">
    <property type="entry name" value="Vaccinia Virus protein VP39"/>
    <property type="match status" value="1"/>
</dbReference>
<evidence type="ECO:0000313" key="3">
    <source>
        <dbReference type="EMBL" id="SFH78182.1"/>
    </source>
</evidence>
<feature type="compositionally biased region" description="Low complexity" evidence="1">
    <location>
        <begin position="287"/>
        <end position="303"/>
    </location>
</feature>
<keyword evidence="4" id="KW-1185">Reference proteome</keyword>
<sequence length="321" mass="35251">MTSSPSSILDFPRRYCPTCDRIVTKDFRPGPGGRPDASCPRCRSLERHRFFAILLSVLSPLLDDVDLLLEVSPSPQTTPLLGRLGARTHLKLDLGADNRRVDVLGSLTDVPLADDSVDLLVCYHVLEHIPDDLAAMREIARVLAPDGLGILQVPFRPGTVTDEDPSAGEEERLRRFGQADHVRYYGDDFEDRLASCGLAIQRITPRSLLGEEMSTWVRAEPDEMVWLVRPATGAAVPEPLVVTSTALTRTFDAMLGEITRLQGEVLQARGRLERVRAERDRLRGAVAAPGAPAPAATPASGARRVVRRVRAMRGRSRGRAD</sequence>
<dbReference type="GO" id="GO:0008757">
    <property type="term" value="F:S-adenosylmethionine-dependent methyltransferase activity"/>
    <property type="evidence" value="ECO:0007669"/>
    <property type="project" value="InterPro"/>
</dbReference>
<dbReference type="InterPro" id="IPR013216">
    <property type="entry name" value="Methyltransf_11"/>
</dbReference>
<dbReference type="OrthoDB" id="7171187at2"/>
<protein>
    <submittedName>
        <fullName evidence="3">Methyltransferase domain-containing protein</fullName>
    </submittedName>
</protein>
<dbReference type="SUPFAM" id="SSF53335">
    <property type="entry name" value="S-adenosyl-L-methionine-dependent methyltransferases"/>
    <property type="match status" value="1"/>
</dbReference>
<keyword evidence="3" id="KW-0808">Transferase</keyword>
<reference evidence="3 4" key="1">
    <citation type="submission" date="2016-10" db="EMBL/GenBank/DDBJ databases">
        <authorList>
            <person name="de Groot N.N."/>
        </authorList>
    </citation>
    <scope>NUCLEOTIDE SEQUENCE [LARGE SCALE GENOMIC DNA]</scope>
    <source>
        <strain evidence="3 4">CGMCC 1.11156</strain>
    </source>
</reference>
<feature type="compositionally biased region" description="Basic residues" evidence="1">
    <location>
        <begin position="304"/>
        <end position="321"/>
    </location>
</feature>
<dbReference type="RefSeq" id="WP_091110373.1">
    <property type="nucleotide sequence ID" value="NZ_BKAF01000003.1"/>
</dbReference>
<evidence type="ECO:0000259" key="2">
    <source>
        <dbReference type="Pfam" id="PF08241"/>
    </source>
</evidence>
<feature type="domain" description="Methyltransferase type 11" evidence="2">
    <location>
        <begin position="103"/>
        <end position="149"/>
    </location>
</feature>
<dbReference type="InterPro" id="IPR029063">
    <property type="entry name" value="SAM-dependent_MTases_sf"/>
</dbReference>
<name>A0A1I3CUI5_9ACTN</name>
<organism evidence="3 4">
    <name type="scientific">Nocardioides psychrotolerans</name>
    <dbReference type="NCBI Taxonomy" id="1005945"/>
    <lineage>
        <taxon>Bacteria</taxon>
        <taxon>Bacillati</taxon>
        <taxon>Actinomycetota</taxon>
        <taxon>Actinomycetes</taxon>
        <taxon>Propionibacteriales</taxon>
        <taxon>Nocardioidaceae</taxon>
        <taxon>Nocardioides</taxon>
    </lineage>
</organism>
<evidence type="ECO:0000313" key="4">
    <source>
        <dbReference type="Proteomes" id="UP000198649"/>
    </source>
</evidence>